<protein>
    <submittedName>
        <fullName evidence="2">Uncharacterized protein</fullName>
    </submittedName>
</protein>
<sequence>MCQGYMVSSIILHRISSIYLMTETNEIHIVVRFRNLIAKHHQIVKDVETEIHYLEAFHEKQTIPMFRRLNETAKLC</sequence>
<dbReference type="AlphaFoldDB" id="A0A915HSK9"/>
<proteinExistence type="predicted"/>
<accession>A0A915HSK9</accession>
<dbReference type="Proteomes" id="UP000887565">
    <property type="component" value="Unplaced"/>
</dbReference>
<keyword evidence="1" id="KW-1185">Reference proteome</keyword>
<evidence type="ECO:0000313" key="1">
    <source>
        <dbReference type="Proteomes" id="UP000887565"/>
    </source>
</evidence>
<name>A0A915HSK9_ROMCU</name>
<organism evidence="1 2">
    <name type="scientific">Romanomermis culicivorax</name>
    <name type="common">Nematode worm</name>
    <dbReference type="NCBI Taxonomy" id="13658"/>
    <lineage>
        <taxon>Eukaryota</taxon>
        <taxon>Metazoa</taxon>
        <taxon>Ecdysozoa</taxon>
        <taxon>Nematoda</taxon>
        <taxon>Enoplea</taxon>
        <taxon>Dorylaimia</taxon>
        <taxon>Mermithida</taxon>
        <taxon>Mermithoidea</taxon>
        <taxon>Mermithidae</taxon>
        <taxon>Romanomermis</taxon>
    </lineage>
</organism>
<evidence type="ECO:0000313" key="2">
    <source>
        <dbReference type="WBParaSite" id="nRc.2.0.1.t04744-RA"/>
    </source>
</evidence>
<dbReference type="WBParaSite" id="nRc.2.0.1.t04744-RA">
    <property type="protein sequence ID" value="nRc.2.0.1.t04744-RA"/>
    <property type="gene ID" value="nRc.2.0.1.g04744"/>
</dbReference>
<reference evidence="2" key="1">
    <citation type="submission" date="2022-11" db="UniProtKB">
        <authorList>
            <consortium name="WormBaseParasite"/>
        </authorList>
    </citation>
    <scope>IDENTIFICATION</scope>
</reference>